<comment type="caution">
    <text evidence="1">The sequence shown here is derived from an EMBL/GenBank/DDBJ whole genome shotgun (WGS) entry which is preliminary data.</text>
</comment>
<sequence>MSDDVQGGPVTTIDGPDDGRLLPGFFVEWRSGWGESASSWGPTDYLNQEAAVPAVVAAGWLFNPSTVGYRGGIFLRDRFDAATVDRWFSQFPDDPGRIEAVVNTVTLYDLFVNVDLDPYEDGLPGLARDIAACWAGVLARRYPDRNVQVRTEDAYGPSVTFWTATEVPAAGEA</sequence>
<evidence type="ECO:0008006" key="3">
    <source>
        <dbReference type="Google" id="ProtNLM"/>
    </source>
</evidence>
<evidence type="ECO:0000313" key="1">
    <source>
        <dbReference type="EMBL" id="MEE6258205.1"/>
    </source>
</evidence>
<evidence type="ECO:0000313" key="2">
    <source>
        <dbReference type="Proteomes" id="UP001332243"/>
    </source>
</evidence>
<dbReference type="RefSeq" id="WP_331213330.1">
    <property type="nucleotide sequence ID" value="NZ_JAZGQK010000006.1"/>
</dbReference>
<gene>
    <name evidence="1" type="ORF">V1633_06810</name>
</gene>
<accession>A0ABU7RNY6</accession>
<reference evidence="1 2" key="1">
    <citation type="submission" date="2024-01" db="EMBL/GenBank/DDBJ databases">
        <title>Genome insights into Plantactinospora sonchi sp. nov.</title>
        <authorList>
            <person name="Wang L."/>
        </authorList>
    </citation>
    <scope>NUCLEOTIDE SEQUENCE [LARGE SCALE GENOMIC DNA]</scope>
    <source>
        <strain evidence="1 2">NEAU-QY2</strain>
    </source>
</reference>
<name>A0ABU7RNY6_9ACTN</name>
<keyword evidence="2" id="KW-1185">Reference proteome</keyword>
<dbReference type="Proteomes" id="UP001332243">
    <property type="component" value="Unassembled WGS sequence"/>
</dbReference>
<protein>
    <recommendedName>
        <fullName evidence="3">Barstar (barnase inhibitor) domain-containing protein</fullName>
    </recommendedName>
</protein>
<proteinExistence type="predicted"/>
<organism evidence="1 2">
    <name type="scientific">Plantactinospora sonchi</name>
    <dbReference type="NCBI Taxonomy" id="1544735"/>
    <lineage>
        <taxon>Bacteria</taxon>
        <taxon>Bacillati</taxon>
        <taxon>Actinomycetota</taxon>
        <taxon>Actinomycetes</taxon>
        <taxon>Micromonosporales</taxon>
        <taxon>Micromonosporaceae</taxon>
        <taxon>Plantactinospora</taxon>
    </lineage>
</organism>
<dbReference type="EMBL" id="JAZGQK010000006">
    <property type="protein sequence ID" value="MEE6258205.1"/>
    <property type="molecule type" value="Genomic_DNA"/>
</dbReference>